<dbReference type="STRING" id="796604.A0A2X0NY35"/>
<dbReference type="InterPro" id="IPR046496">
    <property type="entry name" value="DUF6589"/>
</dbReference>
<dbReference type="Proteomes" id="UP000249464">
    <property type="component" value="Unassembled WGS sequence"/>
</dbReference>
<protein>
    <submittedName>
        <fullName evidence="3">BQ5605_C014g07501 protein</fullName>
    </submittedName>
</protein>
<proteinExistence type="predicted"/>
<organism evidence="3 4">
    <name type="scientific">Microbotryum silenes-dioicae</name>
    <dbReference type="NCBI Taxonomy" id="796604"/>
    <lineage>
        <taxon>Eukaryota</taxon>
        <taxon>Fungi</taxon>
        <taxon>Dikarya</taxon>
        <taxon>Basidiomycota</taxon>
        <taxon>Pucciniomycotina</taxon>
        <taxon>Microbotryomycetes</taxon>
        <taxon>Microbotryales</taxon>
        <taxon>Microbotryaceae</taxon>
        <taxon>Microbotryum</taxon>
    </lineage>
</organism>
<accession>A0A2X0NY35</accession>
<evidence type="ECO:0000313" key="4">
    <source>
        <dbReference type="Proteomes" id="UP000249464"/>
    </source>
</evidence>
<dbReference type="EMBL" id="FQNC01000016">
    <property type="protein sequence ID" value="SGY18895.1"/>
    <property type="molecule type" value="Genomic_DNA"/>
</dbReference>
<feature type="domain" description="DUF6589" evidence="2">
    <location>
        <begin position="431"/>
        <end position="570"/>
    </location>
</feature>
<evidence type="ECO:0000256" key="1">
    <source>
        <dbReference type="SAM" id="MobiDB-lite"/>
    </source>
</evidence>
<feature type="region of interest" description="Disordered" evidence="1">
    <location>
        <begin position="1"/>
        <end position="20"/>
    </location>
</feature>
<dbReference type="Pfam" id="PF20231">
    <property type="entry name" value="DUF6589"/>
    <property type="match status" value="1"/>
</dbReference>
<dbReference type="AlphaFoldDB" id="A0A2X0NY35"/>
<gene>
    <name evidence="3" type="primary">BQ5605_C014g07501</name>
    <name evidence="3" type="ORF">BQ5605_C014G07501</name>
</gene>
<evidence type="ECO:0000259" key="2">
    <source>
        <dbReference type="Pfam" id="PF20231"/>
    </source>
</evidence>
<evidence type="ECO:0000313" key="3">
    <source>
        <dbReference type="EMBL" id="SGY18895.1"/>
    </source>
</evidence>
<name>A0A2X0NY35_9BASI</name>
<sequence>MTRKRRRYNSTTRQDRRRQAGLSQCQYLSWYFSPSTQHSGVYNHRTKLFNSNWTQLKHVLDLIIQLAREDGPDARGRINNWIANQSDSIIVKEMKRTRSAFVSSHDMAPEVFASDQIDARLDAIVESNSFISGRIRNLLSHCGDPPPVEESNCDNLISDSTDVDMEDAQEDSSGSDAERGRFKEHHVSFFCRSIMGQIAFACNRRNNAMQHRNGLMALARGANDRLTTFLYDCGLTTSRRTTRRAALSLTMANLALLKEIGSTRYFHVTLDNIDVAHHVNDEQLDRRSELLHGTLGFAHVQNGDVAKAYDLQAYIAHQALLPPVDVNLFLPAEASEEAFATGFSAQMYRALARLVPHLGLTLHDLRCRPEPIEQLDVRKPDITLLQMMDESDTSTADVAKNTRTLYGYSNVMAGPQCLSSHFVGTAFRFDDSIYRRYFGDPLEGSKYRGSLFITANLLGRKGLDPQKIKDYNQMERLLRDTAQLELLSRLLQELGLKSIDELRQTHLTGLDVAIMRVFDRYLHSDVVQRAKVNMEKAPVFYESLLRLRDLVDFEEGYYATLQGDIGRLIHC</sequence>
<reference evidence="3 4" key="1">
    <citation type="submission" date="2016-11" db="EMBL/GenBank/DDBJ databases">
        <authorList>
            <person name="Jaros S."/>
            <person name="Januszkiewicz K."/>
            <person name="Wedrychowicz H."/>
        </authorList>
    </citation>
    <scope>NUCLEOTIDE SEQUENCE [LARGE SCALE GENOMIC DNA]</scope>
</reference>
<keyword evidence="4" id="KW-1185">Reference proteome</keyword>